<dbReference type="PANTHER" id="PTHR47723">
    <property type="entry name" value="OS05G0353850 PROTEIN"/>
    <property type="match status" value="1"/>
</dbReference>
<comment type="caution">
    <text evidence="2">The sequence shown here is derived from an EMBL/GenBank/DDBJ whole genome shotgun (WGS) entry which is preliminary data.</text>
</comment>
<keyword evidence="3" id="KW-1185">Reference proteome</keyword>
<organism evidence="2 3">
    <name type="scientific">Cinchona calisaya</name>
    <dbReference type="NCBI Taxonomy" id="153742"/>
    <lineage>
        <taxon>Eukaryota</taxon>
        <taxon>Viridiplantae</taxon>
        <taxon>Streptophyta</taxon>
        <taxon>Embryophyta</taxon>
        <taxon>Tracheophyta</taxon>
        <taxon>Spermatophyta</taxon>
        <taxon>Magnoliopsida</taxon>
        <taxon>eudicotyledons</taxon>
        <taxon>Gunneridae</taxon>
        <taxon>Pentapetalae</taxon>
        <taxon>asterids</taxon>
        <taxon>lamiids</taxon>
        <taxon>Gentianales</taxon>
        <taxon>Rubiaceae</taxon>
        <taxon>Cinchonoideae</taxon>
        <taxon>Cinchoneae</taxon>
        <taxon>Cinchona</taxon>
    </lineage>
</organism>
<evidence type="ECO:0000313" key="2">
    <source>
        <dbReference type="EMBL" id="KAL3504158.1"/>
    </source>
</evidence>
<gene>
    <name evidence="2" type="ORF">ACH5RR_033999</name>
</gene>
<dbReference type="InterPro" id="IPR036397">
    <property type="entry name" value="RNaseH_sf"/>
</dbReference>
<dbReference type="EMBL" id="JBJUIK010000014">
    <property type="protein sequence ID" value="KAL3504158.1"/>
    <property type="molecule type" value="Genomic_DNA"/>
</dbReference>
<dbReference type="Pfam" id="PF13456">
    <property type="entry name" value="RVT_3"/>
    <property type="match status" value="1"/>
</dbReference>
<dbReference type="Gene3D" id="3.30.420.10">
    <property type="entry name" value="Ribonuclease H-like superfamily/Ribonuclease H"/>
    <property type="match status" value="1"/>
</dbReference>
<evidence type="ECO:0000313" key="3">
    <source>
        <dbReference type="Proteomes" id="UP001630127"/>
    </source>
</evidence>
<proteinExistence type="predicted"/>
<reference evidence="2 3" key="1">
    <citation type="submission" date="2024-11" db="EMBL/GenBank/DDBJ databases">
        <title>A near-complete genome assembly of Cinchona calisaya.</title>
        <authorList>
            <person name="Lian D.C."/>
            <person name="Zhao X.W."/>
            <person name="Wei L."/>
        </authorList>
    </citation>
    <scope>NUCLEOTIDE SEQUENCE [LARGE SCALE GENOMIC DNA]</scope>
    <source>
        <tissue evidence="2">Nenye</tissue>
    </source>
</reference>
<dbReference type="InterPro" id="IPR053151">
    <property type="entry name" value="RNase_H-like"/>
</dbReference>
<name>A0ABD2YAY3_9GENT</name>
<evidence type="ECO:0000259" key="1">
    <source>
        <dbReference type="Pfam" id="PF13456"/>
    </source>
</evidence>
<dbReference type="InterPro" id="IPR002156">
    <property type="entry name" value="RNaseH_domain"/>
</dbReference>
<dbReference type="PANTHER" id="PTHR47723:SF13">
    <property type="entry name" value="PUTATIVE-RELATED"/>
    <property type="match status" value="1"/>
</dbReference>
<protein>
    <recommendedName>
        <fullName evidence="1">RNase H type-1 domain-containing protein</fullName>
    </recommendedName>
</protein>
<dbReference type="Proteomes" id="UP001630127">
    <property type="component" value="Unassembled WGS sequence"/>
</dbReference>
<feature type="domain" description="RNase H type-1" evidence="1">
    <location>
        <begin position="19"/>
        <end position="88"/>
    </location>
</feature>
<sequence length="98" mass="10952">MFVGWIPPKPNFLKQLNTDRSSTGNLGGLLRDQARNWVKGISRRLGLSTNTAAELWGLRDDLLLAKSLDIQFNKIELDAAAVIELVKYANIDSHEFIA</sequence>
<dbReference type="AlphaFoldDB" id="A0ABD2YAY3"/>
<accession>A0ABD2YAY3</accession>